<dbReference type="AlphaFoldDB" id="A0A974PL90"/>
<organism evidence="2 3">
    <name type="scientific">Xanthobacter dioxanivorans</name>
    <dbReference type="NCBI Taxonomy" id="2528964"/>
    <lineage>
        <taxon>Bacteria</taxon>
        <taxon>Pseudomonadati</taxon>
        <taxon>Pseudomonadota</taxon>
        <taxon>Alphaproteobacteria</taxon>
        <taxon>Hyphomicrobiales</taxon>
        <taxon>Xanthobacteraceae</taxon>
        <taxon>Xanthobacter</taxon>
    </lineage>
</organism>
<dbReference type="Proteomes" id="UP000596427">
    <property type="component" value="Chromosome"/>
</dbReference>
<evidence type="ECO:0000256" key="1">
    <source>
        <dbReference type="SAM" id="MobiDB-lite"/>
    </source>
</evidence>
<proteinExistence type="predicted"/>
<name>A0A974PL90_9HYPH</name>
<gene>
    <name evidence="2" type="ORF">EZH22_21390</name>
</gene>
<dbReference type="KEGG" id="xdi:EZH22_21390"/>
<evidence type="ECO:0000313" key="2">
    <source>
        <dbReference type="EMBL" id="QRG05594.1"/>
    </source>
</evidence>
<accession>A0A974PL90</accession>
<dbReference type="EMBL" id="CP063362">
    <property type="protein sequence ID" value="QRG05594.1"/>
    <property type="molecule type" value="Genomic_DNA"/>
</dbReference>
<sequence>MEESVRKPELVRRQPRRSRFRGIMGALAPRSRAARIFSAICLVLIALGGVAAVTLYALIATGTITADIATPYIERALEDRIGGGHKVDIGSTTVETTGGGATQVVVHDIKVLGPDGQLVASAPSAEVELEGSLLSLMPKARRIDLVGAEMTVRIAASGHLAVTTGKGAKPISASSLPSASAPRADAPQAMPQTTTPAAGGPAPSVPGGASQPASGSPPTAVDMDPLKPVFIAHWMSELEAAGFDGGALADVGLKDGTLIVENESSGRRIVFQHISVRLARPRDGGAQLTLTTQSPQGVATAVARIGAARDGERAIDVSIRNVSTRDLLQAFTQDHRRFYIDTPLNAAVTARISLEGDLRAADASIDLGAGALGNGEEVEERFVIDRARVAATLDLARRVIVLAPIEAIKNENRVILQGEMPVPATARAPWTFHIRQKEVVLAGKEMPEPALVIDKVDLGGRYDPPSRRLIVDTGFLGSAAGSFSFTAMFDFGVDVPTLKFDGTATPMPVATIKRFWPVTIAPPARQFALENVSGGTADGITVAVLLPLDLIGQKQVPMPEDGVRFTINGNGVTLRPVKGLPPIVNANLSILVTGRSVRITMPDGTAVTPQNRKIAVSDGVMLLPDYFPASPPRRSA</sequence>
<evidence type="ECO:0000313" key="3">
    <source>
        <dbReference type="Proteomes" id="UP000596427"/>
    </source>
</evidence>
<reference evidence="2 3" key="1">
    <citation type="submission" date="2020-10" db="EMBL/GenBank/DDBJ databases">
        <title>Degradation of 1,4-Dioxane by Xanthobacter sp. YN2, via a Novel Group-2 Soluble Di-Iron Monooxygenase.</title>
        <authorList>
            <person name="Ma F."/>
            <person name="Wang Y."/>
            <person name="Yang J."/>
            <person name="Guo H."/>
            <person name="Su D."/>
            <person name="Yu L."/>
        </authorList>
    </citation>
    <scope>NUCLEOTIDE SEQUENCE [LARGE SCALE GENOMIC DNA]</scope>
    <source>
        <strain evidence="2 3">YN2</strain>
    </source>
</reference>
<keyword evidence="3" id="KW-1185">Reference proteome</keyword>
<evidence type="ECO:0008006" key="4">
    <source>
        <dbReference type="Google" id="ProtNLM"/>
    </source>
</evidence>
<feature type="compositionally biased region" description="Low complexity" evidence="1">
    <location>
        <begin position="168"/>
        <end position="220"/>
    </location>
</feature>
<feature type="region of interest" description="Disordered" evidence="1">
    <location>
        <begin position="165"/>
        <end position="221"/>
    </location>
</feature>
<protein>
    <recommendedName>
        <fullName evidence="4">DUF3971 domain-containing protein</fullName>
    </recommendedName>
</protein>